<evidence type="ECO:0000256" key="7">
    <source>
        <dbReference type="ARBA" id="ARBA00023141"/>
    </source>
</evidence>
<gene>
    <name evidence="10" type="ORF">UFOPK3610_01446</name>
</gene>
<evidence type="ECO:0000256" key="1">
    <source>
        <dbReference type="ARBA" id="ARBA00004907"/>
    </source>
</evidence>
<keyword evidence="6" id="KW-0822">Tryptophan biosynthesis</keyword>
<dbReference type="NCBIfam" id="TIGR01245">
    <property type="entry name" value="trpD"/>
    <property type="match status" value="1"/>
</dbReference>
<dbReference type="FunFam" id="3.40.1030.10:FF:000002">
    <property type="entry name" value="Anthranilate phosphoribosyltransferase"/>
    <property type="match status" value="1"/>
</dbReference>
<dbReference type="EMBL" id="CAFBMR010000068">
    <property type="protein sequence ID" value="CAB4921596.1"/>
    <property type="molecule type" value="Genomic_DNA"/>
</dbReference>
<organism evidence="10">
    <name type="scientific">freshwater metagenome</name>
    <dbReference type="NCBI Taxonomy" id="449393"/>
    <lineage>
        <taxon>unclassified sequences</taxon>
        <taxon>metagenomes</taxon>
        <taxon>ecological metagenomes</taxon>
    </lineage>
</organism>
<dbReference type="InterPro" id="IPR017459">
    <property type="entry name" value="Glycosyl_Trfase_fam3_N_dom"/>
</dbReference>
<feature type="domain" description="Glycosyl transferase family 3 N-terminal" evidence="9">
    <location>
        <begin position="10"/>
        <end position="70"/>
    </location>
</feature>
<evidence type="ECO:0000259" key="9">
    <source>
        <dbReference type="Pfam" id="PF02885"/>
    </source>
</evidence>
<proteinExistence type="inferred from homology"/>
<dbReference type="InterPro" id="IPR000312">
    <property type="entry name" value="Glycosyl_Trfase_fam3"/>
</dbReference>
<evidence type="ECO:0000313" key="10">
    <source>
        <dbReference type="EMBL" id="CAB4921596.1"/>
    </source>
</evidence>
<dbReference type="EC" id="2.4.2.18" evidence="2"/>
<protein>
    <recommendedName>
        <fullName evidence="2">anthranilate phosphoribosyltransferase</fullName>
        <ecNumber evidence="2">2.4.2.18</ecNumber>
    </recommendedName>
</protein>
<dbReference type="Gene3D" id="1.20.970.10">
    <property type="entry name" value="Transferase, Pyrimidine Nucleoside Phosphorylase, Chain C"/>
    <property type="match status" value="1"/>
</dbReference>
<dbReference type="SUPFAM" id="SSF47648">
    <property type="entry name" value="Nucleoside phosphorylase/phosphoribosyltransferase N-terminal domain"/>
    <property type="match status" value="1"/>
</dbReference>
<dbReference type="InterPro" id="IPR036320">
    <property type="entry name" value="Glycosyl_Trfase_fam3_N_dom_sf"/>
</dbReference>
<dbReference type="SUPFAM" id="SSF52418">
    <property type="entry name" value="Nucleoside phosphorylase/phosphoribosyltransferase catalytic domain"/>
    <property type="match status" value="1"/>
</dbReference>
<dbReference type="GO" id="GO:0005829">
    <property type="term" value="C:cytosol"/>
    <property type="evidence" value="ECO:0007669"/>
    <property type="project" value="TreeGrafter"/>
</dbReference>
<dbReference type="PANTHER" id="PTHR43285">
    <property type="entry name" value="ANTHRANILATE PHOSPHORIBOSYLTRANSFERASE"/>
    <property type="match status" value="1"/>
</dbReference>
<evidence type="ECO:0000256" key="6">
    <source>
        <dbReference type="ARBA" id="ARBA00022822"/>
    </source>
</evidence>
<dbReference type="Pfam" id="PF00591">
    <property type="entry name" value="Glycos_transf_3"/>
    <property type="match status" value="1"/>
</dbReference>
<dbReference type="InterPro" id="IPR035902">
    <property type="entry name" value="Nuc_phospho_transferase"/>
</dbReference>
<evidence type="ECO:0000259" key="8">
    <source>
        <dbReference type="Pfam" id="PF00591"/>
    </source>
</evidence>
<name>A0A6J7HT22_9ZZZZ</name>
<evidence type="ECO:0000256" key="3">
    <source>
        <dbReference type="ARBA" id="ARBA00022605"/>
    </source>
</evidence>
<reference evidence="10" key="1">
    <citation type="submission" date="2020-05" db="EMBL/GenBank/DDBJ databases">
        <authorList>
            <person name="Chiriac C."/>
            <person name="Salcher M."/>
            <person name="Ghai R."/>
            <person name="Kavagutti S V."/>
        </authorList>
    </citation>
    <scope>NUCLEOTIDE SEQUENCE</scope>
</reference>
<dbReference type="GO" id="GO:0004048">
    <property type="term" value="F:anthranilate phosphoribosyltransferase activity"/>
    <property type="evidence" value="ECO:0007669"/>
    <property type="project" value="UniProtKB-EC"/>
</dbReference>
<feature type="domain" description="Glycosyl transferase family 3" evidence="8">
    <location>
        <begin position="79"/>
        <end position="314"/>
    </location>
</feature>
<keyword evidence="4" id="KW-0328">Glycosyltransferase</keyword>
<keyword evidence="5" id="KW-0808">Transferase</keyword>
<dbReference type="InterPro" id="IPR005940">
    <property type="entry name" value="Anthranilate_Pribosyl_Tfrase"/>
</dbReference>
<sequence>MERLPGGFPDVLAALLDRRDLPPIWASWAMEQIMLGEATPAQIAGFAVALRAKGETPGEVAALANCMLRHSVTLDVPGPLLDVVGTGGDRAGTVNISTMAAIVCAAAGARIVKHGNRAASSSTGTADVLEALGLPLDLTPDQVAQCAQLAGIAFAFAPTFHPALRFAGPPRREIGIPTVFNILGPLANPARPKAALIGCADARLAPVIAGAALAAGQCALVVRGTDGLDEISPEVVTEVWDTTRGVLESGVLEPSEFGLSGVTVADLRGGLAAENADILRRVLAGDREDRLGAIADTVCLNAAAALVADSAARGEEQLGSLRDRISAQLPRARGALTSGSAAGVLHRWIETARSVQRT</sequence>
<dbReference type="Gene3D" id="3.40.1030.10">
    <property type="entry name" value="Nucleoside phosphorylase/phosphoribosyltransferase catalytic domain"/>
    <property type="match status" value="1"/>
</dbReference>
<dbReference type="Pfam" id="PF02885">
    <property type="entry name" value="Glycos_trans_3N"/>
    <property type="match status" value="1"/>
</dbReference>
<evidence type="ECO:0000256" key="5">
    <source>
        <dbReference type="ARBA" id="ARBA00022679"/>
    </source>
</evidence>
<keyword evidence="3" id="KW-0028">Amino-acid biosynthesis</keyword>
<dbReference type="HAMAP" id="MF_00211">
    <property type="entry name" value="TrpD"/>
    <property type="match status" value="1"/>
</dbReference>
<evidence type="ECO:0000256" key="2">
    <source>
        <dbReference type="ARBA" id="ARBA00011948"/>
    </source>
</evidence>
<keyword evidence="7" id="KW-0057">Aromatic amino acid biosynthesis</keyword>
<evidence type="ECO:0000256" key="4">
    <source>
        <dbReference type="ARBA" id="ARBA00022676"/>
    </source>
</evidence>
<dbReference type="AlphaFoldDB" id="A0A6J7HT22"/>
<comment type="pathway">
    <text evidence="1">Amino-acid biosynthesis; L-tryptophan biosynthesis; L-tryptophan from chorismate: step 2/5.</text>
</comment>
<dbReference type="GO" id="GO:0000162">
    <property type="term" value="P:L-tryptophan biosynthetic process"/>
    <property type="evidence" value="ECO:0007669"/>
    <property type="project" value="UniProtKB-KW"/>
</dbReference>
<accession>A0A6J7HT22</accession>
<dbReference type="PANTHER" id="PTHR43285:SF2">
    <property type="entry name" value="ANTHRANILATE PHOSPHORIBOSYLTRANSFERASE"/>
    <property type="match status" value="1"/>
</dbReference>